<dbReference type="Proteomes" id="UP000789920">
    <property type="component" value="Unassembled WGS sequence"/>
</dbReference>
<proteinExistence type="predicted"/>
<organism evidence="1 2">
    <name type="scientific">Racocetra persica</name>
    <dbReference type="NCBI Taxonomy" id="160502"/>
    <lineage>
        <taxon>Eukaryota</taxon>
        <taxon>Fungi</taxon>
        <taxon>Fungi incertae sedis</taxon>
        <taxon>Mucoromycota</taxon>
        <taxon>Glomeromycotina</taxon>
        <taxon>Glomeromycetes</taxon>
        <taxon>Diversisporales</taxon>
        <taxon>Gigasporaceae</taxon>
        <taxon>Racocetra</taxon>
    </lineage>
</organism>
<protein>
    <submittedName>
        <fullName evidence="1">35308_t:CDS:1</fullName>
    </submittedName>
</protein>
<accession>A0ACA9S5D9</accession>
<feature type="non-terminal residue" evidence="1">
    <location>
        <position position="101"/>
    </location>
</feature>
<evidence type="ECO:0000313" key="2">
    <source>
        <dbReference type="Proteomes" id="UP000789920"/>
    </source>
</evidence>
<reference evidence="1" key="1">
    <citation type="submission" date="2021-06" db="EMBL/GenBank/DDBJ databases">
        <authorList>
            <person name="Kallberg Y."/>
            <person name="Tangrot J."/>
            <person name="Rosling A."/>
        </authorList>
    </citation>
    <scope>NUCLEOTIDE SEQUENCE</scope>
    <source>
        <strain evidence="1">MA461A</strain>
    </source>
</reference>
<dbReference type="EMBL" id="CAJVQC010093417">
    <property type="protein sequence ID" value="CAG8827186.1"/>
    <property type="molecule type" value="Genomic_DNA"/>
</dbReference>
<comment type="caution">
    <text evidence="1">The sequence shown here is derived from an EMBL/GenBank/DDBJ whole genome shotgun (WGS) entry which is preliminary data.</text>
</comment>
<feature type="non-terminal residue" evidence="1">
    <location>
        <position position="1"/>
    </location>
</feature>
<evidence type="ECO:0000313" key="1">
    <source>
        <dbReference type="EMBL" id="CAG8827186.1"/>
    </source>
</evidence>
<sequence length="101" mass="11678">KLMSLYILCLTIPNCDYRLFEKITLANLRFYEINLIERQLEVIISPTHNKTNKRELKARKQVANWHDNNQNLVDHCSGPTGCFILSNSDILGSDVFVILID</sequence>
<keyword evidence="2" id="KW-1185">Reference proteome</keyword>
<gene>
    <name evidence="1" type="ORF">RPERSI_LOCUS26915</name>
</gene>
<name>A0ACA9S5D9_9GLOM</name>